<gene>
    <name evidence="1" type="ORF">XENOCAPTIV_011924</name>
</gene>
<dbReference type="EMBL" id="JAHRIN010010933">
    <property type="protein sequence ID" value="MEQ2195378.1"/>
    <property type="molecule type" value="Genomic_DNA"/>
</dbReference>
<comment type="caution">
    <text evidence="1">The sequence shown here is derived from an EMBL/GenBank/DDBJ whole genome shotgun (WGS) entry which is preliminary data.</text>
</comment>
<feature type="non-terminal residue" evidence="1">
    <location>
        <position position="1"/>
    </location>
</feature>
<proteinExistence type="predicted"/>
<name>A0ABV0QHV5_9TELE</name>
<dbReference type="Proteomes" id="UP001434883">
    <property type="component" value="Unassembled WGS sequence"/>
</dbReference>
<accession>A0ABV0QHV5</accession>
<sequence length="149" mass="16337">LVSSAPLQPTTSPAVTTGTFFIPFFKHTQTKSPGALRTLPQAGRPTFRSWDERGRAAEVNKSDRRSLSFSVCSSWVSSSWERWPLKKPELFFAFPCFPVAHLQPKLKCQPGAARGGETVKREERRAASWVTAAPCVGPTSKPGQPTSCC</sequence>
<evidence type="ECO:0000313" key="2">
    <source>
        <dbReference type="Proteomes" id="UP001434883"/>
    </source>
</evidence>
<keyword evidence="2" id="KW-1185">Reference proteome</keyword>
<evidence type="ECO:0000313" key="1">
    <source>
        <dbReference type="EMBL" id="MEQ2195378.1"/>
    </source>
</evidence>
<protein>
    <submittedName>
        <fullName evidence="1">Uncharacterized protein</fullName>
    </submittedName>
</protein>
<organism evidence="1 2">
    <name type="scientific">Xenoophorus captivus</name>
    <dbReference type="NCBI Taxonomy" id="1517983"/>
    <lineage>
        <taxon>Eukaryota</taxon>
        <taxon>Metazoa</taxon>
        <taxon>Chordata</taxon>
        <taxon>Craniata</taxon>
        <taxon>Vertebrata</taxon>
        <taxon>Euteleostomi</taxon>
        <taxon>Actinopterygii</taxon>
        <taxon>Neopterygii</taxon>
        <taxon>Teleostei</taxon>
        <taxon>Neoteleostei</taxon>
        <taxon>Acanthomorphata</taxon>
        <taxon>Ovalentaria</taxon>
        <taxon>Atherinomorphae</taxon>
        <taxon>Cyprinodontiformes</taxon>
        <taxon>Goodeidae</taxon>
        <taxon>Xenoophorus</taxon>
    </lineage>
</organism>
<reference evidence="1 2" key="1">
    <citation type="submission" date="2021-06" db="EMBL/GenBank/DDBJ databases">
        <authorList>
            <person name="Palmer J.M."/>
        </authorList>
    </citation>
    <scope>NUCLEOTIDE SEQUENCE [LARGE SCALE GENOMIC DNA]</scope>
    <source>
        <strain evidence="1 2">XC_2019</strain>
        <tissue evidence="1">Muscle</tissue>
    </source>
</reference>